<gene>
    <name evidence="2" type="ORF">WR25_23203</name>
</gene>
<name>A0A2A2KC13_9BILA</name>
<keyword evidence="3" id="KW-1185">Reference proteome</keyword>
<accession>A0A2A2KC13</accession>
<protein>
    <submittedName>
        <fullName evidence="2">Uncharacterized protein</fullName>
    </submittedName>
</protein>
<feature type="compositionally biased region" description="Basic and acidic residues" evidence="1">
    <location>
        <begin position="1"/>
        <end position="19"/>
    </location>
</feature>
<feature type="region of interest" description="Disordered" evidence="1">
    <location>
        <begin position="1"/>
        <end position="26"/>
    </location>
</feature>
<evidence type="ECO:0000256" key="1">
    <source>
        <dbReference type="SAM" id="MobiDB-lite"/>
    </source>
</evidence>
<dbReference type="EMBL" id="LIAE01009041">
    <property type="protein sequence ID" value="PAV71412.1"/>
    <property type="molecule type" value="Genomic_DNA"/>
</dbReference>
<organism evidence="2 3">
    <name type="scientific">Diploscapter pachys</name>
    <dbReference type="NCBI Taxonomy" id="2018661"/>
    <lineage>
        <taxon>Eukaryota</taxon>
        <taxon>Metazoa</taxon>
        <taxon>Ecdysozoa</taxon>
        <taxon>Nematoda</taxon>
        <taxon>Chromadorea</taxon>
        <taxon>Rhabditida</taxon>
        <taxon>Rhabditina</taxon>
        <taxon>Rhabditomorpha</taxon>
        <taxon>Rhabditoidea</taxon>
        <taxon>Rhabditidae</taxon>
        <taxon>Diploscapter</taxon>
    </lineage>
</organism>
<reference evidence="2 3" key="1">
    <citation type="journal article" date="2017" name="Curr. Biol.">
        <title>Genome architecture and evolution of a unichromosomal asexual nematode.</title>
        <authorList>
            <person name="Fradin H."/>
            <person name="Zegar C."/>
            <person name="Gutwein M."/>
            <person name="Lucas J."/>
            <person name="Kovtun M."/>
            <person name="Corcoran D."/>
            <person name="Baugh L.R."/>
            <person name="Kiontke K."/>
            <person name="Gunsalus K."/>
            <person name="Fitch D.H."/>
            <person name="Piano F."/>
        </authorList>
    </citation>
    <scope>NUCLEOTIDE SEQUENCE [LARGE SCALE GENOMIC DNA]</scope>
    <source>
        <strain evidence="2">PF1309</strain>
    </source>
</reference>
<comment type="caution">
    <text evidence="2">The sequence shown here is derived from an EMBL/GenBank/DDBJ whole genome shotgun (WGS) entry which is preliminary data.</text>
</comment>
<dbReference type="AlphaFoldDB" id="A0A2A2KC13"/>
<sequence>MPRSGVRDSAGDSRKDAKKGVTRRRGGVAHAAAHAVLPAMIDRPLAQQARHLCVLRASAPARGDDDAGLRRTPAAARRGIASGGRGIRLLDQLEVVIGDAVGRDDLFQRRLEVRQWVLIADLEPEGGKIDIKHIPLFTGRARDFVDAPFDRPQLKIGGGIVEHVAIEQDRAI</sequence>
<proteinExistence type="predicted"/>
<evidence type="ECO:0000313" key="3">
    <source>
        <dbReference type="Proteomes" id="UP000218231"/>
    </source>
</evidence>
<evidence type="ECO:0000313" key="2">
    <source>
        <dbReference type="EMBL" id="PAV71412.1"/>
    </source>
</evidence>
<dbReference type="Proteomes" id="UP000218231">
    <property type="component" value="Unassembled WGS sequence"/>
</dbReference>